<keyword evidence="4" id="KW-1185">Reference proteome</keyword>
<feature type="compositionally biased region" description="Low complexity" evidence="2">
    <location>
        <begin position="809"/>
        <end position="826"/>
    </location>
</feature>
<dbReference type="InParanoid" id="D8UL74"/>
<dbReference type="eggNOG" id="KOG2053">
    <property type="taxonomic scope" value="Eukaryota"/>
</dbReference>
<gene>
    <name evidence="3" type="ORF">VOLCADRAFT_100863</name>
</gene>
<dbReference type="OrthoDB" id="1874341at2759"/>
<dbReference type="STRING" id="3068.D8UL74"/>
<sequence>MVLRASGRLPDITRMYEAAAAAVAPRGGELALVLQHEVFGAHVREQNFLKQQQVALKLSKAAPAAATAVGCGNDAAGAGGVSGERYGWWVVLSILLQARAALRVRTTRVAAPAGQVPPNAMDPEKMLALAEGMVARQVAKDGRLEGYEALMVYVDVLLAQGKTVEALSLVSGPLGASALRLPAERLQLRAVLSALSGDLEAASELLREGLTLNPDDWGALLLLLDCMLPGTAASVTRGSHPLILISGGLAEQLPPRAVPLPPGECEEVEEVLPDGGQGRERGMGDWVWGGGGGTIGPGYCCIVCVRVGIVEMSDQASASGDDGGGGGGGGKAMTMRGPHLALVDLASRRHRAAVSAGLDGGDYDTETAVVDAVLSYYRKYGSLVSCAVDLRTYVSQLSIGAARRLEEGLRESENAAADGREGAAGNGGSAAAASLASLRRRVCAAQIGDDLGLPRLESCEEGVELSRMLLELYGTAQPLQAGLDERERGAADELPVLAAAALATSAGLANSDAAAVPYMLAAYGALSEAVRVRPYGAAMRISMAALASLLAAPAAAAAHMYKLDIKHIQMDTLGAHLLLPPLLTWPHGSAAAAAAATAAEPSSSGSTGDGPGHSSSSSSPSQQQQQQQLLQKVLKDTRALFDDHARDMGESLFTAYGHGMYTKVLEFTAFRERLAAAHTLALARAESSVLDCLRGAGGGGPAAAATAGNSGHSSSSSSATARGAGAATGAAAATEGLVTAEAMRTAAVAAAGQLNPDNIPSADTLRFNWDLSTRPTWLPPGMAGPSAAVLNLREAVGKLAGLMGPEQAPSPGGPSSAAASAASTAEDGGGACTKEECTTVGPIDLRRLDVKLYSAALALQVLYDSLARALDEALGGSVASLCSECERMGRRGSLLRHLAAVEVATLKVMRKRKAKGGPAPAEGATNAVQQHLQLLGHAVAAAAGELGAAAGELAAALTAALGTGGGSPACVSAAVEQAVRFLKSQGHAAAAVSESATSSLESLIREQRLTVASIARQAAALAAALR</sequence>
<evidence type="ECO:0000256" key="1">
    <source>
        <dbReference type="ARBA" id="ARBA00006298"/>
    </source>
</evidence>
<evidence type="ECO:0000313" key="4">
    <source>
        <dbReference type="Proteomes" id="UP000001058"/>
    </source>
</evidence>
<dbReference type="Proteomes" id="UP000001058">
    <property type="component" value="Unassembled WGS sequence"/>
</dbReference>
<organism evidence="4">
    <name type="scientific">Volvox carteri f. nagariensis</name>
    <dbReference type="NCBI Taxonomy" id="3068"/>
    <lineage>
        <taxon>Eukaryota</taxon>
        <taxon>Viridiplantae</taxon>
        <taxon>Chlorophyta</taxon>
        <taxon>core chlorophytes</taxon>
        <taxon>Chlorophyceae</taxon>
        <taxon>CS clade</taxon>
        <taxon>Chlamydomonadales</taxon>
        <taxon>Volvocaceae</taxon>
        <taxon>Volvox</taxon>
    </lineage>
</organism>
<dbReference type="GO" id="GO:0031416">
    <property type="term" value="C:NatB complex"/>
    <property type="evidence" value="ECO:0007669"/>
    <property type="project" value="TreeGrafter"/>
</dbReference>
<dbReference type="InterPro" id="IPR019183">
    <property type="entry name" value="NAA25_NatB_aux_su"/>
</dbReference>
<dbReference type="RefSeq" id="XP_002959409.1">
    <property type="nucleotide sequence ID" value="XM_002959363.1"/>
</dbReference>
<evidence type="ECO:0000256" key="2">
    <source>
        <dbReference type="SAM" id="MobiDB-lite"/>
    </source>
</evidence>
<feature type="region of interest" description="Disordered" evidence="2">
    <location>
        <begin position="700"/>
        <end position="721"/>
    </location>
</feature>
<feature type="compositionally biased region" description="Low complexity" evidence="2">
    <location>
        <begin position="596"/>
        <end position="628"/>
    </location>
</feature>
<dbReference type="PANTHER" id="PTHR22767:SF3">
    <property type="entry name" value="N-ALPHA-ACETYLTRANSFERASE 25, NATB AUXILIARY SUBUNIT"/>
    <property type="match status" value="1"/>
</dbReference>
<dbReference type="KEGG" id="vcn:VOLCADRAFT_100863"/>
<reference evidence="3 4" key="1">
    <citation type="journal article" date="2010" name="Science">
        <title>Genomic analysis of organismal complexity in the multicellular green alga Volvox carteri.</title>
        <authorList>
            <person name="Prochnik S.E."/>
            <person name="Umen J."/>
            <person name="Nedelcu A.M."/>
            <person name="Hallmann A."/>
            <person name="Miller S.M."/>
            <person name="Nishii I."/>
            <person name="Ferris P."/>
            <person name="Kuo A."/>
            <person name="Mitros T."/>
            <person name="Fritz-Laylin L.K."/>
            <person name="Hellsten U."/>
            <person name="Chapman J."/>
            <person name="Simakov O."/>
            <person name="Rensing S.A."/>
            <person name="Terry A."/>
            <person name="Pangilinan J."/>
            <person name="Kapitonov V."/>
            <person name="Jurka J."/>
            <person name="Salamov A."/>
            <person name="Shapiro H."/>
            <person name="Schmutz J."/>
            <person name="Grimwood J."/>
            <person name="Lindquist E."/>
            <person name="Lucas S."/>
            <person name="Grigoriev I.V."/>
            <person name="Schmitt R."/>
            <person name="Kirk D."/>
            <person name="Rokhsar D.S."/>
        </authorList>
    </citation>
    <scope>NUCLEOTIDE SEQUENCE [LARGE SCALE GENOMIC DNA]</scope>
    <source>
        <strain evidence="4">f. Nagariensis / Eve</strain>
    </source>
</reference>
<proteinExistence type="inferred from homology"/>
<dbReference type="EMBL" id="GL378503">
    <property type="protein sequence ID" value="EFJ39524.1"/>
    <property type="molecule type" value="Genomic_DNA"/>
</dbReference>
<feature type="region of interest" description="Disordered" evidence="2">
    <location>
        <begin position="802"/>
        <end position="833"/>
    </location>
</feature>
<dbReference type="GeneID" id="9626535"/>
<dbReference type="AlphaFoldDB" id="D8UL74"/>
<protein>
    <submittedName>
        <fullName evidence="3">Uncharacterized protein</fullName>
    </submittedName>
</protein>
<feature type="region of interest" description="Disordered" evidence="2">
    <location>
        <begin position="596"/>
        <end position="631"/>
    </location>
</feature>
<feature type="compositionally biased region" description="Low complexity" evidence="2">
    <location>
        <begin position="702"/>
        <end position="721"/>
    </location>
</feature>
<evidence type="ECO:0000313" key="3">
    <source>
        <dbReference type="EMBL" id="EFJ39524.1"/>
    </source>
</evidence>
<dbReference type="PANTHER" id="PTHR22767">
    <property type="entry name" value="N-TERMINAL ACETYLTRANSFERASE-RELATED"/>
    <property type="match status" value="1"/>
</dbReference>
<dbReference type="Pfam" id="PF09797">
    <property type="entry name" value="NatB_MDM20"/>
    <property type="match status" value="1"/>
</dbReference>
<comment type="similarity">
    <text evidence="1">Belongs to the MDM20/NAA25 family.</text>
</comment>
<name>D8UL74_VOLCA</name>
<accession>D8UL74</accession>